<keyword evidence="3" id="KW-1185">Reference proteome</keyword>
<evidence type="ECO:0000313" key="2">
    <source>
        <dbReference type="EMBL" id="CAA7259431.1"/>
    </source>
</evidence>
<accession>A0A8S0VWJ9</accession>
<evidence type="ECO:0000256" key="1">
    <source>
        <dbReference type="SAM" id="Phobius"/>
    </source>
</evidence>
<keyword evidence="1" id="KW-0812">Transmembrane</keyword>
<feature type="transmembrane region" description="Helical" evidence="1">
    <location>
        <begin position="136"/>
        <end position="160"/>
    </location>
</feature>
<organism evidence="2 3">
    <name type="scientific">Cyclocybe aegerita</name>
    <name type="common">Black poplar mushroom</name>
    <name type="synonym">Agrocybe aegerita</name>
    <dbReference type="NCBI Taxonomy" id="1973307"/>
    <lineage>
        <taxon>Eukaryota</taxon>
        <taxon>Fungi</taxon>
        <taxon>Dikarya</taxon>
        <taxon>Basidiomycota</taxon>
        <taxon>Agaricomycotina</taxon>
        <taxon>Agaricomycetes</taxon>
        <taxon>Agaricomycetidae</taxon>
        <taxon>Agaricales</taxon>
        <taxon>Agaricineae</taxon>
        <taxon>Bolbitiaceae</taxon>
        <taxon>Cyclocybe</taxon>
    </lineage>
</organism>
<proteinExistence type="predicted"/>
<gene>
    <name evidence="2" type="ORF">AAE3_LOCUS1792</name>
</gene>
<name>A0A8S0VWJ9_CYCAE</name>
<dbReference type="Proteomes" id="UP000467700">
    <property type="component" value="Unassembled WGS sequence"/>
</dbReference>
<evidence type="ECO:0000313" key="3">
    <source>
        <dbReference type="Proteomes" id="UP000467700"/>
    </source>
</evidence>
<comment type="caution">
    <text evidence="2">The sequence shown here is derived from an EMBL/GenBank/DDBJ whole genome shotgun (WGS) entry which is preliminary data.</text>
</comment>
<reference evidence="2 3" key="1">
    <citation type="submission" date="2020-01" db="EMBL/GenBank/DDBJ databases">
        <authorList>
            <person name="Gupta K D."/>
        </authorList>
    </citation>
    <scope>NUCLEOTIDE SEQUENCE [LARGE SCALE GENOMIC DNA]</scope>
</reference>
<keyword evidence="1" id="KW-1133">Transmembrane helix</keyword>
<sequence>MSIPSPFNTESGLAPRVNALEVVSAEARTAQIEAACSQLFVALFLVLLQRASQVASWVMTLGINEFCQSSYGQQAVNLDAADANVERGDGEIVAWRKTLERISWAWKAARIMSAVLIPSSIALFQIERVLRNSAPFVCTSFAFLFALAAFASSCLLAGMMPKLATSHLSDIWIKATQGSVTWKGTSPASVQFWILVELPLCSAAW</sequence>
<protein>
    <submittedName>
        <fullName evidence="2">Uncharacterized protein</fullName>
    </submittedName>
</protein>
<dbReference type="EMBL" id="CACVBS010000024">
    <property type="protein sequence ID" value="CAA7259431.1"/>
    <property type="molecule type" value="Genomic_DNA"/>
</dbReference>
<dbReference type="AlphaFoldDB" id="A0A8S0VWJ9"/>
<feature type="transmembrane region" description="Helical" evidence="1">
    <location>
        <begin position="104"/>
        <end position="124"/>
    </location>
</feature>
<keyword evidence="1" id="KW-0472">Membrane</keyword>